<dbReference type="PANTHER" id="PTHR41386:SF1">
    <property type="entry name" value="MEMBRANE PROTEIN"/>
    <property type="match status" value="1"/>
</dbReference>
<accession>A0A1F8BAI7</accession>
<keyword evidence="1" id="KW-0472">Membrane</keyword>
<proteinExistence type="predicted"/>
<dbReference type="Proteomes" id="UP000179018">
    <property type="component" value="Unassembled WGS sequence"/>
</dbReference>
<dbReference type="STRING" id="1802516.A3A75_02790"/>
<evidence type="ECO:0000256" key="1">
    <source>
        <dbReference type="SAM" id="Phobius"/>
    </source>
</evidence>
<feature type="transmembrane region" description="Helical" evidence="1">
    <location>
        <begin position="73"/>
        <end position="94"/>
    </location>
</feature>
<dbReference type="Pfam" id="PF06210">
    <property type="entry name" value="DUF1003"/>
    <property type="match status" value="1"/>
</dbReference>
<organism evidence="2 3">
    <name type="scientific">Candidatus Woesebacteria bacterium RIFCSPLOWO2_01_FULL_39_10</name>
    <dbReference type="NCBI Taxonomy" id="1802516"/>
    <lineage>
        <taxon>Bacteria</taxon>
        <taxon>Candidatus Woeseibacteriota</taxon>
    </lineage>
</organism>
<evidence type="ECO:0000313" key="3">
    <source>
        <dbReference type="Proteomes" id="UP000179018"/>
    </source>
</evidence>
<feature type="transmembrane region" description="Helical" evidence="1">
    <location>
        <begin position="34"/>
        <end position="57"/>
    </location>
</feature>
<reference evidence="2 3" key="1">
    <citation type="journal article" date="2016" name="Nat. Commun.">
        <title>Thousands of microbial genomes shed light on interconnected biogeochemical processes in an aquifer system.</title>
        <authorList>
            <person name="Anantharaman K."/>
            <person name="Brown C.T."/>
            <person name="Hug L.A."/>
            <person name="Sharon I."/>
            <person name="Castelle C.J."/>
            <person name="Probst A.J."/>
            <person name="Thomas B.C."/>
            <person name="Singh A."/>
            <person name="Wilkins M.J."/>
            <person name="Karaoz U."/>
            <person name="Brodie E.L."/>
            <person name="Williams K.H."/>
            <person name="Hubbard S.S."/>
            <person name="Banfield J.F."/>
        </authorList>
    </citation>
    <scope>NUCLEOTIDE SEQUENCE [LARGE SCALE GENOMIC DNA]</scope>
</reference>
<protein>
    <recommendedName>
        <fullName evidence="4">DUF1003 domain-containing protein</fullName>
    </recommendedName>
</protein>
<keyword evidence="1" id="KW-1133">Transmembrane helix</keyword>
<name>A0A1F8BAI7_9BACT</name>
<evidence type="ECO:0008006" key="4">
    <source>
        <dbReference type="Google" id="ProtNLM"/>
    </source>
</evidence>
<dbReference type="PANTHER" id="PTHR41386">
    <property type="entry name" value="INTEGRAL MEMBRANE PROTEIN-RELATED"/>
    <property type="match status" value="1"/>
</dbReference>
<evidence type="ECO:0000313" key="2">
    <source>
        <dbReference type="EMBL" id="OGM61062.1"/>
    </source>
</evidence>
<keyword evidence="1" id="KW-0812">Transmembrane</keyword>
<comment type="caution">
    <text evidence="2">The sequence shown here is derived from an EMBL/GenBank/DDBJ whole genome shotgun (WGS) entry which is preliminary data.</text>
</comment>
<gene>
    <name evidence="2" type="ORF">A3A75_02790</name>
</gene>
<dbReference type="EMBL" id="MGHC01000001">
    <property type="protein sequence ID" value="OGM61062.1"/>
    <property type="molecule type" value="Genomic_DNA"/>
</dbReference>
<sequence length="199" mass="22597">MEKPSRPFRSQITQSFEAKALKKRSFGVRFADDLTSLFGSILFLIINATAFVCWILINTGKVPSIPVFDPFPFSMLTTLVSLEAIILTVIVLMSQNRQSLISSMREEIDIQVNLIAEREITKILKLLTEYMKVKGIKIEDSELEDMLKEIDASYIERSLEKQLTTKSPKLVESVTKPIMKVGEEVEKVTKEVEKAILPK</sequence>
<dbReference type="AlphaFoldDB" id="A0A1F8BAI7"/>
<dbReference type="InterPro" id="IPR010406">
    <property type="entry name" value="DUF1003"/>
</dbReference>